<sequence>MMMMMATCIDPSSLLCSSAAAATGRRNFKFPAKSRPTVSTCGKTADDSNYASFGRREVLSLVTIPFFLHLHESPEGFRANAADDYFLVKEEVRKVLSKGKAAGVLRLVFHDAGTFETDGNAGGMNGSIVYELDRPENTDLKKPIKILEKAKAEVDMKQSVSWADMIAVAGAEAVSVCGGPRIPVQLGRLDSMVPDPEGKLPQESLDASGLKQCFQRKGFTTQELVALSGAHTLGSKGFGNPTVFDNSYFKILLGKPWLSSAGMSSMIGLPSDRALVEDDECLRWISKYADNQNLFFEDFKNVYTKLVNTGARWKTSL</sequence>
<accession>A0ACC0FZF1</accession>
<name>A0ACC0FZF1_9ERIC</name>
<dbReference type="Proteomes" id="UP001060215">
    <property type="component" value="Chromosome 12"/>
</dbReference>
<evidence type="ECO:0000313" key="2">
    <source>
        <dbReference type="Proteomes" id="UP001060215"/>
    </source>
</evidence>
<organism evidence="1 2">
    <name type="scientific">Camellia lanceoleosa</name>
    <dbReference type="NCBI Taxonomy" id="1840588"/>
    <lineage>
        <taxon>Eukaryota</taxon>
        <taxon>Viridiplantae</taxon>
        <taxon>Streptophyta</taxon>
        <taxon>Embryophyta</taxon>
        <taxon>Tracheophyta</taxon>
        <taxon>Spermatophyta</taxon>
        <taxon>Magnoliopsida</taxon>
        <taxon>eudicotyledons</taxon>
        <taxon>Gunneridae</taxon>
        <taxon>Pentapetalae</taxon>
        <taxon>asterids</taxon>
        <taxon>Ericales</taxon>
        <taxon>Theaceae</taxon>
        <taxon>Camellia</taxon>
    </lineage>
</organism>
<keyword evidence="1" id="KW-0560">Oxidoreductase</keyword>
<protein>
    <submittedName>
        <fullName evidence="1">L-ascorbate peroxidase 6</fullName>
    </submittedName>
</protein>
<gene>
    <name evidence="1" type="ORF">LOK49_LG11G01497</name>
</gene>
<keyword evidence="2" id="KW-1185">Reference proteome</keyword>
<evidence type="ECO:0000313" key="1">
    <source>
        <dbReference type="EMBL" id="KAI7994166.1"/>
    </source>
</evidence>
<dbReference type="EMBL" id="CM045769">
    <property type="protein sequence ID" value="KAI7994166.1"/>
    <property type="molecule type" value="Genomic_DNA"/>
</dbReference>
<proteinExistence type="predicted"/>
<keyword evidence="1" id="KW-0575">Peroxidase</keyword>
<comment type="caution">
    <text evidence="1">The sequence shown here is derived from an EMBL/GenBank/DDBJ whole genome shotgun (WGS) entry which is preliminary data.</text>
</comment>
<reference evidence="1 2" key="1">
    <citation type="journal article" date="2022" name="Plant J.">
        <title>Chromosome-level genome of Camellia lanceoleosa provides a valuable resource for understanding genome evolution and self-incompatibility.</title>
        <authorList>
            <person name="Gong W."/>
            <person name="Xiao S."/>
            <person name="Wang L."/>
            <person name="Liao Z."/>
            <person name="Chang Y."/>
            <person name="Mo W."/>
            <person name="Hu G."/>
            <person name="Li W."/>
            <person name="Zhao G."/>
            <person name="Zhu H."/>
            <person name="Hu X."/>
            <person name="Ji K."/>
            <person name="Xiang X."/>
            <person name="Song Q."/>
            <person name="Yuan D."/>
            <person name="Jin S."/>
            <person name="Zhang L."/>
        </authorList>
    </citation>
    <scope>NUCLEOTIDE SEQUENCE [LARGE SCALE GENOMIC DNA]</scope>
    <source>
        <strain evidence="1">SQ_2022a</strain>
    </source>
</reference>